<evidence type="ECO:0000313" key="2">
    <source>
        <dbReference type="Proteomes" id="UP000604046"/>
    </source>
</evidence>
<dbReference type="Proteomes" id="UP000604046">
    <property type="component" value="Unassembled WGS sequence"/>
</dbReference>
<dbReference type="AlphaFoldDB" id="A0A812PKE6"/>
<sequence>MDIQGQCAWLQDFQQQWHASAQDLSMLSEKPRSDSLTEPGSTPDAASGLPYRARCFRLLLALHRLMSSKSSLEMPGLEEGERDELLRYQPGVGVLVGKMNRVKCSVPGLMLEDGREEHLYLMPSGHTLLLARPDTVKALNAEPVIAEPLRLVVLHNGGDENAKASGSFWGNAEAPSLRLQVFAPRSPALRMLAGLRGAKQPSGGYPRDGLASGTLTASTEDPVEVVLVFPDDKRKNIAWKLLSQAHAQLMHRLFNSVLSFLSAVRTKSP</sequence>
<evidence type="ECO:0000313" key="1">
    <source>
        <dbReference type="EMBL" id="CAE7354497.1"/>
    </source>
</evidence>
<protein>
    <submittedName>
        <fullName evidence="1">Uncharacterized protein</fullName>
    </submittedName>
</protein>
<organism evidence="1 2">
    <name type="scientific">Symbiodinium natans</name>
    <dbReference type="NCBI Taxonomy" id="878477"/>
    <lineage>
        <taxon>Eukaryota</taxon>
        <taxon>Sar</taxon>
        <taxon>Alveolata</taxon>
        <taxon>Dinophyceae</taxon>
        <taxon>Suessiales</taxon>
        <taxon>Symbiodiniaceae</taxon>
        <taxon>Symbiodinium</taxon>
    </lineage>
</organism>
<reference evidence="1" key="1">
    <citation type="submission" date="2021-02" db="EMBL/GenBank/DDBJ databases">
        <authorList>
            <person name="Dougan E. K."/>
            <person name="Rhodes N."/>
            <person name="Thang M."/>
            <person name="Chan C."/>
        </authorList>
    </citation>
    <scope>NUCLEOTIDE SEQUENCE</scope>
</reference>
<proteinExistence type="predicted"/>
<gene>
    <name evidence="1" type="ORF">SNAT2548_LOCUS18798</name>
</gene>
<comment type="caution">
    <text evidence="1">The sequence shown here is derived from an EMBL/GenBank/DDBJ whole genome shotgun (WGS) entry which is preliminary data.</text>
</comment>
<keyword evidence="2" id="KW-1185">Reference proteome</keyword>
<name>A0A812PKE6_9DINO</name>
<dbReference type="EMBL" id="CAJNDS010002155">
    <property type="protein sequence ID" value="CAE7354497.1"/>
    <property type="molecule type" value="Genomic_DNA"/>
</dbReference>
<accession>A0A812PKE6</accession>
<dbReference type="OrthoDB" id="431878at2759"/>